<dbReference type="Proteomes" id="UP001163850">
    <property type="component" value="Unassembled WGS sequence"/>
</dbReference>
<feature type="compositionally biased region" description="Acidic residues" evidence="1">
    <location>
        <begin position="30"/>
        <end position="39"/>
    </location>
</feature>
<evidence type="ECO:0000256" key="1">
    <source>
        <dbReference type="SAM" id="MobiDB-lite"/>
    </source>
</evidence>
<organism evidence="2 3">
    <name type="scientific">Lentinula detonsa</name>
    <dbReference type="NCBI Taxonomy" id="2804962"/>
    <lineage>
        <taxon>Eukaryota</taxon>
        <taxon>Fungi</taxon>
        <taxon>Dikarya</taxon>
        <taxon>Basidiomycota</taxon>
        <taxon>Agaricomycotina</taxon>
        <taxon>Agaricomycetes</taxon>
        <taxon>Agaricomycetidae</taxon>
        <taxon>Agaricales</taxon>
        <taxon>Marasmiineae</taxon>
        <taxon>Omphalotaceae</taxon>
        <taxon>Lentinula</taxon>
    </lineage>
</organism>
<dbReference type="AlphaFoldDB" id="A0AA38PXU7"/>
<name>A0AA38PXU7_9AGAR</name>
<protein>
    <submittedName>
        <fullName evidence="2">Uncharacterized protein</fullName>
    </submittedName>
</protein>
<proteinExistence type="predicted"/>
<accession>A0AA38PXU7</accession>
<sequence length="206" mass="23005">MEEGHSEGCRRSKSFRNAASSNGPGHDNDNTNESDDEEEGRPASQENIDLAHLNFVEQREGVILCLIVRMTRQNLRHLKALAHQDHQDEDDYDYDLIEVELYLRISLGCSSVRVFDLHLLAFQQDLLPLPQLLFLFSAQQGLTDTPSSNLAALDRLSNTGVDMPYDSDNIKSKTANTDESVVSGSLRVVFTFDEASALKPISLDPQ</sequence>
<dbReference type="EMBL" id="MU802012">
    <property type="protein sequence ID" value="KAJ3983721.1"/>
    <property type="molecule type" value="Genomic_DNA"/>
</dbReference>
<feature type="region of interest" description="Disordered" evidence="1">
    <location>
        <begin position="1"/>
        <end position="43"/>
    </location>
</feature>
<evidence type="ECO:0000313" key="3">
    <source>
        <dbReference type="Proteomes" id="UP001163850"/>
    </source>
</evidence>
<reference evidence="2" key="1">
    <citation type="submission" date="2022-08" db="EMBL/GenBank/DDBJ databases">
        <authorList>
            <consortium name="DOE Joint Genome Institute"/>
            <person name="Min B."/>
            <person name="Riley R."/>
            <person name="Sierra-Patev S."/>
            <person name="Naranjo-Ortiz M."/>
            <person name="Looney B."/>
            <person name="Konkel Z."/>
            <person name="Slot J.C."/>
            <person name="Sakamoto Y."/>
            <person name="Steenwyk J.L."/>
            <person name="Rokas A."/>
            <person name="Carro J."/>
            <person name="Camarero S."/>
            <person name="Ferreira P."/>
            <person name="Molpeceres G."/>
            <person name="Ruiz-Duenas F.J."/>
            <person name="Serrano A."/>
            <person name="Henrissat B."/>
            <person name="Drula E."/>
            <person name="Hughes K.W."/>
            <person name="Mata J.L."/>
            <person name="Ishikawa N.K."/>
            <person name="Vargas-Isla R."/>
            <person name="Ushijima S."/>
            <person name="Smith C.A."/>
            <person name="Ahrendt S."/>
            <person name="Andreopoulos W."/>
            <person name="He G."/>
            <person name="Labutti K."/>
            <person name="Lipzen A."/>
            <person name="Ng V."/>
            <person name="Sandor L."/>
            <person name="Barry K."/>
            <person name="Martinez A.T."/>
            <person name="Xiao Y."/>
            <person name="Gibbons J.G."/>
            <person name="Terashima K."/>
            <person name="Hibbett D.S."/>
            <person name="Grigoriev I.V."/>
        </authorList>
    </citation>
    <scope>NUCLEOTIDE SEQUENCE</scope>
    <source>
        <strain evidence="2">TFB7829</strain>
    </source>
</reference>
<gene>
    <name evidence="2" type="ORF">F5890DRAFT_1554712</name>
</gene>
<evidence type="ECO:0000313" key="2">
    <source>
        <dbReference type="EMBL" id="KAJ3983721.1"/>
    </source>
</evidence>
<feature type="compositionally biased region" description="Basic and acidic residues" evidence="1">
    <location>
        <begin position="1"/>
        <end position="10"/>
    </location>
</feature>
<comment type="caution">
    <text evidence="2">The sequence shown here is derived from an EMBL/GenBank/DDBJ whole genome shotgun (WGS) entry which is preliminary data.</text>
</comment>